<dbReference type="AlphaFoldDB" id="A0A5E7BB13"/>
<accession>A0A5E7BB13</accession>
<dbReference type="EMBL" id="CABVIB010000007">
    <property type="protein sequence ID" value="VVN89372.1"/>
    <property type="molecule type" value="Genomic_DNA"/>
</dbReference>
<evidence type="ECO:0000313" key="2">
    <source>
        <dbReference type="Proteomes" id="UP000326018"/>
    </source>
</evidence>
<evidence type="ECO:0000313" key="1">
    <source>
        <dbReference type="EMBL" id="VVN89372.1"/>
    </source>
</evidence>
<protein>
    <submittedName>
        <fullName evidence="1">Uncharacterized protein</fullName>
    </submittedName>
</protein>
<dbReference type="Proteomes" id="UP000326018">
    <property type="component" value="Unassembled WGS sequence"/>
</dbReference>
<proteinExistence type="predicted"/>
<gene>
    <name evidence="1" type="ORF">PS712_01749</name>
</gene>
<organism evidence="1 2">
    <name type="scientific">Pseudomonas fluorescens</name>
    <dbReference type="NCBI Taxonomy" id="294"/>
    <lineage>
        <taxon>Bacteria</taxon>
        <taxon>Pseudomonadati</taxon>
        <taxon>Pseudomonadota</taxon>
        <taxon>Gammaproteobacteria</taxon>
        <taxon>Pseudomonadales</taxon>
        <taxon>Pseudomonadaceae</taxon>
        <taxon>Pseudomonas</taxon>
    </lineage>
</organism>
<reference evidence="1 2" key="1">
    <citation type="submission" date="2019-09" db="EMBL/GenBank/DDBJ databases">
        <authorList>
            <person name="Chandra G."/>
            <person name="Truman W A."/>
        </authorList>
    </citation>
    <scope>NUCLEOTIDE SEQUENCE [LARGE SCALE GENOMIC DNA]</scope>
    <source>
        <strain evidence="1">PS712</strain>
    </source>
</reference>
<name>A0A5E7BB13_PSEFL</name>
<sequence length="34" mass="3813">MRSINPFEIWLSPLRNSQSRNTLSHCLSILGGGQ</sequence>